<evidence type="ECO:0000256" key="1">
    <source>
        <dbReference type="SAM" id="MobiDB-lite"/>
    </source>
</evidence>
<sequence length="281" mass="30834">MLFQPEGVRKVTAIVPAMQDSYAVSSDYYTRKKAPETVAISTDKTSAVQSGSDTPVNVGQSKEEREKSLQNMLAQRRAVLEQQANSSVPGLVLHSEINDNFADFSKLSTLSSLDMGSLLSEALNTPAASTSNSTTSDMDLAMQQAKLNYLVAKYVPQENQAKAQDIVTAWMTKKTAARDDEMKTMTQAFIDIAKQSGDMASVKQYENQLSLLEAGKGESQKARNDILAVTARSSSAPEWFAGFMRKVNESRDPTPVKQLEKAHVDALKAQWDTFLARVSKH</sequence>
<keyword evidence="3" id="KW-1185">Reference proteome</keyword>
<keyword evidence="2" id="KW-0614">Plasmid</keyword>
<proteinExistence type="predicted"/>
<name>A7MRP3_CROS8</name>
<dbReference type="EMBL" id="CP000785">
    <property type="protein sequence ID" value="ABU79676.1"/>
    <property type="molecule type" value="Genomic_DNA"/>
</dbReference>
<dbReference type="HOGENOM" id="CLU_1025705_0_0_6"/>
<protein>
    <submittedName>
        <fullName evidence="2">Uncharacterized protein</fullName>
    </submittedName>
</protein>
<accession>A7MRP3</accession>
<reference evidence="3" key="1">
    <citation type="journal article" date="2010" name="PLoS ONE">
        <title>Genome sequence of Cronobacter sakazakii BAA-894 and comparative genomic hybridization analysis with other Cronobacter species.</title>
        <authorList>
            <person name="Kucerova E."/>
            <person name="Clifton S.W."/>
            <person name="Xia X.Q."/>
            <person name="Long F."/>
            <person name="Porwollik S."/>
            <person name="Fulton L."/>
            <person name="Fronick C."/>
            <person name="Minx P."/>
            <person name="Kyung K."/>
            <person name="Warren W."/>
            <person name="Fulton R."/>
            <person name="Feng D."/>
            <person name="Wollam A."/>
            <person name="Shah N."/>
            <person name="Bhonagiri V."/>
            <person name="Nash W.E."/>
            <person name="Hallsworth-Pepin K."/>
            <person name="Wilson R.K."/>
            <person name="McClelland M."/>
            <person name="Forsythe S.J."/>
        </authorList>
    </citation>
    <scope>NUCLEOTIDE SEQUENCE [LARGE SCALE GENOMIC DNA]</scope>
    <source>
        <strain evidence="3">ATCC BAA-894</strain>
    </source>
</reference>
<evidence type="ECO:0000313" key="3">
    <source>
        <dbReference type="Proteomes" id="UP000000260"/>
    </source>
</evidence>
<dbReference type="AlphaFoldDB" id="A7MRP3"/>
<feature type="region of interest" description="Disordered" evidence="1">
    <location>
        <begin position="42"/>
        <end position="64"/>
    </location>
</feature>
<dbReference type="KEGG" id="esa:ESA_pESA3p05479"/>
<organism evidence="2 3">
    <name type="scientific">Cronobacter sakazakii (strain ATCC BAA-894)</name>
    <name type="common">Enterobacter sakazakii</name>
    <dbReference type="NCBI Taxonomy" id="290339"/>
    <lineage>
        <taxon>Bacteria</taxon>
        <taxon>Pseudomonadati</taxon>
        <taxon>Pseudomonadota</taxon>
        <taxon>Gammaproteobacteria</taxon>
        <taxon>Enterobacterales</taxon>
        <taxon>Enterobacteriaceae</taxon>
        <taxon>Cronobacter</taxon>
    </lineage>
</organism>
<feature type="compositionally biased region" description="Polar residues" evidence="1">
    <location>
        <begin position="42"/>
        <end position="60"/>
    </location>
</feature>
<evidence type="ECO:0000313" key="2">
    <source>
        <dbReference type="EMBL" id="ABU79676.1"/>
    </source>
</evidence>
<dbReference type="Proteomes" id="UP000000260">
    <property type="component" value="Plasmid pESA3"/>
</dbReference>
<geneLocation type="plasmid" evidence="2 3">
    <name>pESA3</name>
</geneLocation>
<gene>
    <name evidence="2" type="ordered locus">ESA_pESA3p05479</name>
</gene>